<reference evidence="2" key="1">
    <citation type="submission" date="2021-05" db="EMBL/GenBank/DDBJ databases">
        <authorList>
            <person name="Pietrasiak N."/>
            <person name="Ward R."/>
            <person name="Stajich J.E."/>
            <person name="Kurbessoian T."/>
        </authorList>
    </citation>
    <scope>NUCLEOTIDE SEQUENCE</scope>
    <source>
        <strain evidence="2">CPER-KK1</strain>
    </source>
</reference>
<feature type="compositionally biased region" description="Polar residues" evidence="1">
    <location>
        <begin position="88"/>
        <end position="106"/>
    </location>
</feature>
<evidence type="ECO:0000313" key="3">
    <source>
        <dbReference type="Proteomes" id="UP000753908"/>
    </source>
</evidence>
<name>A0A951PM82_9CYAN</name>
<sequence length="112" mass="12675">MNYKVVILITLFTTIGFAVPGTAQIQNRSQDFFEQGWEQIEREIEILRGKPLEEEANSQSPESQPLLDVKHSPVNQSGEQLDEEEIPTTESENTENLNSDQSQPKTSEAKNQ</sequence>
<evidence type="ECO:0000256" key="1">
    <source>
        <dbReference type="SAM" id="MobiDB-lite"/>
    </source>
</evidence>
<dbReference type="Proteomes" id="UP000753908">
    <property type="component" value="Unassembled WGS sequence"/>
</dbReference>
<protein>
    <submittedName>
        <fullName evidence="2">Uncharacterized protein</fullName>
    </submittedName>
</protein>
<proteinExistence type="predicted"/>
<evidence type="ECO:0000313" key="2">
    <source>
        <dbReference type="EMBL" id="MBW4545741.1"/>
    </source>
</evidence>
<accession>A0A951PM82</accession>
<dbReference type="EMBL" id="JAHHIF010000017">
    <property type="protein sequence ID" value="MBW4545741.1"/>
    <property type="molecule type" value="Genomic_DNA"/>
</dbReference>
<gene>
    <name evidence="2" type="ORF">KME25_15015</name>
</gene>
<reference evidence="2" key="2">
    <citation type="journal article" date="2022" name="Microbiol. Resour. Announc.">
        <title>Metagenome Sequencing to Explore Phylogenomics of Terrestrial Cyanobacteria.</title>
        <authorList>
            <person name="Ward R.D."/>
            <person name="Stajich J.E."/>
            <person name="Johansen J.R."/>
            <person name="Huntemann M."/>
            <person name="Clum A."/>
            <person name="Foster B."/>
            <person name="Foster B."/>
            <person name="Roux S."/>
            <person name="Palaniappan K."/>
            <person name="Varghese N."/>
            <person name="Mukherjee S."/>
            <person name="Reddy T.B.K."/>
            <person name="Daum C."/>
            <person name="Copeland A."/>
            <person name="Chen I.A."/>
            <person name="Ivanova N.N."/>
            <person name="Kyrpides N.C."/>
            <person name="Shapiro N."/>
            <person name="Eloe-Fadrosh E.A."/>
            <person name="Pietrasiak N."/>
        </authorList>
    </citation>
    <scope>NUCLEOTIDE SEQUENCE</scope>
    <source>
        <strain evidence="2">CPER-KK1</strain>
    </source>
</reference>
<organism evidence="2 3">
    <name type="scientific">Symplocastrum torsivum CPER-KK1</name>
    <dbReference type="NCBI Taxonomy" id="450513"/>
    <lineage>
        <taxon>Bacteria</taxon>
        <taxon>Bacillati</taxon>
        <taxon>Cyanobacteriota</taxon>
        <taxon>Cyanophyceae</taxon>
        <taxon>Oscillatoriophycideae</taxon>
        <taxon>Oscillatoriales</taxon>
        <taxon>Microcoleaceae</taxon>
        <taxon>Symplocastrum</taxon>
    </lineage>
</organism>
<feature type="region of interest" description="Disordered" evidence="1">
    <location>
        <begin position="49"/>
        <end position="112"/>
    </location>
</feature>
<comment type="caution">
    <text evidence="2">The sequence shown here is derived from an EMBL/GenBank/DDBJ whole genome shotgun (WGS) entry which is preliminary data.</text>
</comment>
<dbReference type="AlphaFoldDB" id="A0A951PM82"/>